<dbReference type="PROSITE" id="PS51257">
    <property type="entry name" value="PROKAR_LIPOPROTEIN"/>
    <property type="match status" value="1"/>
</dbReference>
<keyword evidence="1" id="KW-0732">Signal</keyword>
<feature type="signal peptide" evidence="1">
    <location>
        <begin position="1"/>
        <end position="23"/>
    </location>
</feature>
<evidence type="ECO:0000313" key="3">
    <source>
        <dbReference type="WBParaSite" id="MBELARI_LOCUS16469"/>
    </source>
</evidence>
<proteinExistence type="predicted"/>
<keyword evidence="2" id="KW-1185">Reference proteome</keyword>
<accession>A0AAF3ERF7</accession>
<protein>
    <submittedName>
        <fullName evidence="3">Uncharacterized protein</fullName>
    </submittedName>
</protein>
<feature type="chain" id="PRO_5042201091" evidence="1">
    <location>
        <begin position="24"/>
        <end position="107"/>
    </location>
</feature>
<sequence>MFSCKSLLIAALLFSILHQVVIACPVSVQRGACLGKNVLGDPCGGQPGSVCHSNVPGKTKQVPLVCCPVVDWLYPQMIIGPAIGNQCPTGYTPVFIPSEGLFECVAN</sequence>
<organism evidence="2 3">
    <name type="scientific">Mesorhabditis belari</name>
    <dbReference type="NCBI Taxonomy" id="2138241"/>
    <lineage>
        <taxon>Eukaryota</taxon>
        <taxon>Metazoa</taxon>
        <taxon>Ecdysozoa</taxon>
        <taxon>Nematoda</taxon>
        <taxon>Chromadorea</taxon>
        <taxon>Rhabditida</taxon>
        <taxon>Rhabditina</taxon>
        <taxon>Rhabditomorpha</taxon>
        <taxon>Rhabditoidea</taxon>
        <taxon>Rhabditidae</taxon>
        <taxon>Mesorhabditinae</taxon>
        <taxon>Mesorhabditis</taxon>
    </lineage>
</organism>
<dbReference type="AlphaFoldDB" id="A0AAF3ERF7"/>
<dbReference type="WBParaSite" id="MBELARI_LOCUS16469">
    <property type="protein sequence ID" value="MBELARI_LOCUS16469"/>
    <property type="gene ID" value="MBELARI_LOCUS16469"/>
</dbReference>
<name>A0AAF3ERF7_9BILA</name>
<evidence type="ECO:0000256" key="1">
    <source>
        <dbReference type="SAM" id="SignalP"/>
    </source>
</evidence>
<dbReference type="Proteomes" id="UP000887575">
    <property type="component" value="Unassembled WGS sequence"/>
</dbReference>
<evidence type="ECO:0000313" key="2">
    <source>
        <dbReference type="Proteomes" id="UP000887575"/>
    </source>
</evidence>
<reference evidence="3" key="1">
    <citation type="submission" date="2024-02" db="UniProtKB">
        <authorList>
            <consortium name="WormBaseParasite"/>
        </authorList>
    </citation>
    <scope>IDENTIFICATION</scope>
</reference>